<dbReference type="Gene3D" id="3.80.10.10">
    <property type="entry name" value="Ribonuclease Inhibitor"/>
    <property type="match status" value="1"/>
</dbReference>
<reference evidence="2" key="1">
    <citation type="journal article" date="2023" name="Mol. Phylogenet. Evol.">
        <title>Genome-scale phylogeny and comparative genomics of the fungal order Sordariales.</title>
        <authorList>
            <person name="Hensen N."/>
            <person name="Bonometti L."/>
            <person name="Westerberg I."/>
            <person name="Brannstrom I.O."/>
            <person name="Guillou S."/>
            <person name="Cros-Aarteil S."/>
            <person name="Calhoun S."/>
            <person name="Haridas S."/>
            <person name="Kuo A."/>
            <person name="Mondo S."/>
            <person name="Pangilinan J."/>
            <person name="Riley R."/>
            <person name="LaButti K."/>
            <person name="Andreopoulos B."/>
            <person name="Lipzen A."/>
            <person name="Chen C."/>
            <person name="Yan M."/>
            <person name="Daum C."/>
            <person name="Ng V."/>
            <person name="Clum A."/>
            <person name="Steindorff A."/>
            <person name="Ohm R.A."/>
            <person name="Martin F."/>
            <person name="Silar P."/>
            <person name="Natvig D.O."/>
            <person name="Lalanne C."/>
            <person name="Gautier V."/>
            <person name="Ament-Velasquez S.L."/>
            <person name="Kruys A."/>
            <person name="Hutchinson M.I."/>
            <person name="Powell A.J."/>
            <person name="Barry K."/>
            <person name="Miller A.N."/>
            <person name="Grigoriev I.V."/>
            <person name="Debuchy R."/>
            <person name="Gladieux P."/>
            <person name="Hiltunen Thoren M."/>
            <person name="Johannesson H."/>
        </authorList>
    </citation>
    <scope>NUCLEOTIDE SEQUENCE</scope>
    <source>
        <strain evidence="2">CBS 333.67</strain>
    </source>
</reference>
<dbReference type="RefSeq" id="XP_062719601.1">
    <property type="nucleotide sequence ID" value="XM_062863623.1"/>
</dbReference>
<comment type="caution">
    <text evidence="2">The sequence shown here is derived from an EMBL/GenBank/DDBJ whole genome shotgun (WGS) entry which is preliminary data.</text>
</comment>
<evidence type="ECO:0000313" key="2">
    <source>
        <dbReference type="EMBL" id="KAK3303821.1"/>
    </source>
</evidence>
<evidence type="ECO:0000313" key="3">
    <source>
        <dbReference type="Proteomes" id="UP001273166"/>
    </source>
</evidence>
<organism evidence="2 3">
    <name type="scientific">Chaetomium strumarium</name>
    <dbReference type="NCBI Taxonomy" id="1170767"/>
    <lineage>
        <taxon>Eukaryota</taxon>
        <taxon>Fungi</taxon>
        <taxon>Dikarya</taxon>
        <taxon>Ascomycota</taxon>
        <taxon>Pezizomycotina</taxon>
        <taxon>Sordariomycetes</taxon>
        <taxon>Sordariomycetidae</taxon>
        <taxon>Sordariales</taxon>
        <taxon>Chaetomiaceae</taxon>
        <taxon>Chaetomium</taxon>
    </lineage>
</organism>
<accession>A0AAJ0GPQ2</accession>
<evidence type="ECO:0000256" key="1">
    <source>
        <dbReference type="SAM" id="MobiDB-lite"/>
    </source>
</evidence>
<evidence type="ECO:0008006" key="4">
    <source>
        <dbReference type="Google" id="ProtNLM"/>
    </source>
</evidence>
<feature type="region of interest" description="Disordered" evidence="1">
    <location>
        <begin position="578"/>
        <end position="605"/>
    </location>
</feature>
<gene>
    <name evidence="2" type="ORF">B0T15DRAFT_285386</name>
</gene>
<keyword evidence="3" id="KW-1185">Reference proteome</keyword>
<feature type="compositionally biased region" description="Acidic residues" evidence="1">
    <location>
        <begin position="578"/>
        <end position="596"/>
    </location>
</feature>
<dbReference type="SUPFAM" id="SSF52047">
    <property type="entry name" value="RNI-like"/>
    <property type="match status" value="1"/>
</dbReference>
<protein>
    <recommendedName>
        <fullName evidence="4">F-box domain-containing protein</fullName>
    </recommendedName>
</protein>
<name>A0AAJ0GPQ2_9PEZI</name>
<feature type="region of interest" description="Disordered" evidence="1">
    <location>
        <begin position="1"/>
        <end position="22"/>
    </location>
</feature>
<dbReference type="AlphaFoldDB" id="A0AAJ0GPQ2"/>
<dbReference type="Proteomes" id="UP001273166">
    <property type="component" value="Unassembled WGS sequence"/>
</dbReference>
<dbReference type="GeneID" id="87882452"/>
<proteinExistence type="predicted"/>
<dbReference type="InterPro" id="IPR032675">
    <property type="entry name" value="LRR_dom_sf"/>
</dbReference>
<reference evidence="2" key="2">
    <citation type="submission" date="2023-06" db="EMBL/GenBank/DDBJ databases">
        <authorList>
            <consortium name="Lawrence Berkeley National Laboratory"/>
            <person name="Mondo S.J."/>
            <person name="Hensen N."/>
            <person name="Bonometti L."/>
            <person name="Westerberg I."/>
            <person name="Brannstrom I.O."/>
            <person name="Guillou S."/>
            <person name="Cros-Aarteil S."/>
            <person name="Calhoun S."/>
            <person name="Haridas S."/>
            <person name="Kuo A."/>
            <person name="Pangilinan J."/>
            <person name="Riley R."/>
            <person name="Labutti K."/>
            <person name="Andreopoulos B."/>
            <person name="Lipzen A."/>
            <person name="Chen C."/>
            <person name="Yanf M."/>
            <person name="Daum C."/>
            <person name="Ng V."/>
            <person name="Clum A."/>
            <person name="Steindorff A."/>
            <person name="Ohm R."/>
            <person name="Martin F."/>
            <person name="Silar P."/>
            <person name="Natvig D."/>
            <person name="Lalanne C."/>
            <person name="Gautier V."/>
            <person name="Ament-Velasquez S.L."/>
            <person name="Kruys A."/>
            <person name="Hutchinson M.I."/>
            <person name="Powell A.J."/>
            <person name="Barry K."/>
            <person name="Miller A.N."/>
            <person name="Grigoriev I.V."/>
            <person name="Debuchy R."/>
            <person name="Gladieux P."/>
            <person name="Thoren M.H."/>
            <person name="Johannesson H."/>
        </authorList>
    </citation>
    <scope>NUCLEOTIDE SEQUENCE</scope>
    <source>
        <strain evidence="2">CBS 333.67</strain>
    </source>
</reference>
<sequence length="640" mass="72991">MTSPSPNLTGGPWPAATETPSQLRRSLEKLPSELLQHIAEGLVPARPLTTRFALRPSGTWEFRTAAGQWSDWLAAQNGLLSFAQASRRMAAIARPLLYHTVVIGTPGALVRLLLRIREREEIELWIRSITCLVNVASSATMDEVDRECQRQAAVKLRTVDFTSNPLEILQDILLRARNLQDFLLASPDREPDHEPPDLMDQEFQDAIFAANSRETITSLLNSAFRLYPFWTKRSLTSLRIYCHRERLNREQTLSILLADFVVEQLPQLTHLKTLELCGASAVPLSTHNEFPFPPLPHIEHLRLFGSQIHEPRLVELCLACVNLQTLMVHFEESSTDADRDLLPEGKTLNDALVGLAGSLRTLELISLSEGHYLTRGRERPRKPENHRLRCIPELTRLETLTLDYRGVFGTLGILEEDDGERLCQLLPPSVRDFTLVCEWGTARDWKQSYLANLDMVLHGVECLCASKAHRLSSISLAIHSWPAEDKEHRFHKRFIREVEKARLRCATAGIKFTTCDLYPSYQDEDEMALEAALGEEDDADDYDIDDEVDMTDLDEEEEQEGAGMEEIGRMPAADVVELEEEDEASEYYVTDEEESDPERAARRPPTFNAFLQRLGEDHGYDLDELLYAYHEDRWDEYLFD</sequence>
<dbReference type="EMBL" id="JAUDZG010000006">
    <property type="protein sequence ID" value="KAK3303821.1"/>
    <property type="molecule type" value="Genomic_DNA"/>
</dbReference>